<dbReference type="Pfam" id="PF05305">
    <property type="entry name" value="DUF732"/>
    <property type="match status" value="1"/>
</dbReference>
<feature type="chain" id="PRO_5009136389" description="DUF732 domain-containing protein" evidence="1">
    <location>
        <begin position="23"/>
        <end position="115"/>
    </location>
</feature>
<proteinExistence type="predicted"/>
<dbReference type="Proteomes" id="UP000094224">
    <property type="component" value="Unassembled WGS sequence"/>
</dbReference>
<keyword evidence="1" id="KW-0732">Signal</keyword>
<protein>
    <recommendedName>
        <fullName evidence="2">DUF732 domain-containing protein</fullName>
    </recommendedName>
</protein>
<feature type="domain" description="DUF732" evidence="2">
    <location>
        <begin position="28"/>
        <end position="99"/>
    </location>
</feature>
<feature type="signal peptide" evidence="1">
    <location>
        <begin position="1"/>
        <end position="22"/>
    </location>
</feature>
<evidence type="ECO:0000259" key="2">
    <source>
        <dbReference type="Pfam" id="PF05305"/>
    </source>
</evidence>
<gene>
    <name evidence="3" type="ORF">BHQ21_01715</name>
</gene>
<dbReference type="EMBL" id="MIHC01000002">
    <property type="protein sequence ID" value="ODR10429.1"/>
    <property type="molecule type" value="Genomic_DNA"/>
</dbReference>
<dbReference type="STRING" id="243061.AWC25_13360"/>
<name>A0A1E3T7H6_9MYCO</name>
<evidence type="ECO:0000256" key="1">
    <source>
        <dbReference type="SAM" id="SignalP"/>
    </source>
</evidence>
<sequence length="115" mass="11789">MRFAPALAAVVASIGLAAAAHADPGDEADQAFLAALADAHITYHDREHVIKAGQKVCDLANSGASELDIIRDIRDLNPAFTMTSAARFAKAAASAYCPDRLAADGDAANVDGQPG</sequence>
<accession>A0A1E3T7H6</accession>
<dbReference type="AlphaFoldDB" id="A0A1E3T7H6"/>
<comment type="caution">
    <text evidence="3">The sequence shown here is derived from an EMBL/GenBank/DDBJ whole genome shotgun (WGS) entry which is preliminary data.</text>
</comment>
<dbReference type="InterPro" id="IPR007969">
    <property type="entry name" value="DUF732"/>
</dbReference>
<organism evidence="3 4">
    <name type="scientific">Mycobacterium sherrisii</name>
    <dbReference type="NCBI Taxonomy" id="243061"/>
    <lineage>
        <taxon>Bacteria</taxon>
        <taxon>Bacillati</taxon>
        <taxon>Actinomycetota</taxon>
        <taxon>Actinomycetes</taxon>
        <taxon>Mycobacteriales</taxon>
        <taxon>Mycobacteriaceae</taxon>
        <taxon>Mycobacterium</taxon>
        <taxon>Mycobacterium simiae complex</taxon>
    </lineage>
</organism>
<evidence type="ECO:0000313" key="3">
    <source>
        <dbReference type="EMBL" id="ODR10429.1"/>
    </source>
</evidence>
<dbReference type="RefSeq" id="WP_069398593.1">
    <property type="nucleotide sequence ID" value="NZ_JAYWKZ010000012.1"/>
</dbReference>
<evidence type="ECO:0000313" key="4">
    <source>
        <dbReference type="Proteomes" id="UP000094224"/>
    </source>
</evidence>
<keyword evidence="4" id="KW-1185">Reference proteome</keyword>
<reference evidence="4" key="1">
    <citation type="submission" date="2016-09" db="EMBL/GenBank/DDBJ databases">
        <authorList>
            <person name="Greninger A.L."/>
            <person name="Jerome K.R."/>
            <person name="Mcnair B."/>
            <person name="Wallis C."/>
            <person name="Fang F."/>
        </authorList>
    </citation>
    <scope>NUCLEOTIDE SEQUENCE [LARGE SCALE GENOMIC DNA]</scope>
    <source>
        <strain evidence="4">BC1_M4</strain>
    </source>
</reference>